<protein>
    <recommendedName>
        <fullName evidence="2">Suppressor of forked domain-containing protein</fullName>
    </recommendedName>
</protein>
<evidence type="ECO:0008006" key="2">
    <source>
        <dbReference type="Google" id="ProtNLM"/>
    </source>
</evidence>
<accession>A0A7S4BVR4</accession>
<dbReference type="GO" id="GO:0003729">
    <property type="term" value="F:mRNA binding"/>
    <property type="evidence" value="ECO:0007669"/>
    <property type="project" value="InterPro"/>
</dbReference>
<dbReference type="EMBL" id="HBIZ01048270">
    <property type="protein sequence ID" value="CAE0778245.1"/>
    <property type="molecule type" value="Transcribed_RNA"/>
</dbReference>
<dbReference type="GO" id="GO:0006397">
    <property type="term" value="P:mRNA processing"/>
    <property type="evidence" value="ECO:0007669"/>
    <property type="project" value="InterPro"/>
</dbReference>
<proteinExistence type="predicted"/>
<name>A0A7S4BVR4_CHRCT</name>
<dbReference type="InterPro" id="IPR011990">
    <property type="entry name" value="TPR-like_helical_dom_sf"/>
</dbReference>
<dbReference type="SUPFAM" id="SSF48452">
    <property type="entry name" value="TPR-like"/>
    <property type="match status" value="1"/>
</dbReference>
<sequence>MPKVFREFREARLSVSFRFMRTSLRRWARMETLRGRVAAARELYKRASGLFPEDAHLLIEWGKLCSEERDVDAARSLFSRVLALRTPPTYGYQCAAALEAREGNAEAARALYEKGTERALARLPTSARGEGDGVALSLTKLLLSWAVFEWRQGEIGRARALFKKAEMLTAATPSAWLFQWRARFEGENGQLALSRHYYARAANVDRTESSIWKMWAEVESEIGDAERAALYARLSLRLEAAAHLTHAAATARSPLARGASPDARIIHS</sequence>
<reference evidence="1" key="1">
    <citation type="submission" date="2021-01" db="EMBL/GenBank/DDBJ databases">
        <authorList>
            <person name="Corre E."/>
            <person name="Pelletier E."/>
            <person name="Niang G."/>
            <person name="Scheremetjew M."/>
            <person name="Finn R."/>
            <person name="Kale V."/>
            <person name="Holt S."/>
            <person name="Cochrane G."/>
            <person name="Meng A."/>
            <person name="Brown T."/>
            <person name="Cohen L."/>
        </authorList>
    </citation>
    <scope>NUCLEOTIDE SEQUENCE</scope>
    <source>
        <strain evidence="1">CCMP645</strain>
    </source>
</reference>
<evidence type="ECO:0000313" key="1">
    <source>
        <dbReference type="EMBL" id="CAE0778245.1"/>
    </source>
</evidence>
<gene>
    <name evidence="1" type="ORF">PCAR00345_LOCUS30884</name>
</gene>
<dbReference type="Gene3D" id="1.25.40.10">
    <property type="entry name" value="Tetratricopeptide repeat domain"/>
    <property type="match status" value="2"/>
</dbReference>
<organism evidence="1">
    <name type="scientific">Chrysotila carterae</name>
    <name type="common">Marine alga</name>
    <name type="synonym">Syracosphaera carterae</name>
    <dbReference type="NCBI Taxonomy" id="13221"/>
    <lineage>
        <taxon>Eukaryota</taxon>
        <taxon>Haptista</taxon>
        <taxon>Haptophyta</taxon>
        <taxon>Prymnesiophyceae</taxon>
        <taxon>Isochrysidales</taxon>
        <taxon>Isochrysidaceae</taxon>
        <taxon>Chrysotila</taxon>
    </lineage>
</organism>
<dbReference type="PANTHER" id="PTHR44917">
    <property type="entry name" value="PROTEIN HIGH CHLOROPHYLL FLUORESCENT 107"/>
    <property type="match status" value="1"/>
</dbReference>
<dbReference type="PANTHER" id="PTHR44917:SF1">
    <property type="entry name" value="PROTEIN HIGH CHLOROPHYLL FLUORESCENT 107"/>
    <property type="match status" value="1"/>
</dbReference>
<dbReference type="InterPro" id="IPR044624">
    <property type="entry name" value="Mbb1-like"/>
</dbReference>
<dbReference type="AlphaFoldDB" id="A0A7S4BVR4"/>